<dbReference type="NCBIfam" id="NF047595">
    <property type="entry name" value="IS66_ISRel24_TnpA"/>
    <property type="match status" value="1"/>
</dbReference>
<dbReference type="GO" id="GO:0006313">
    <property type="term" value="P:DNA transposition"/>
    <property type="evidence" value="ECO:0007669"/>
    <property type="project" value="InterPro"/>
</dbReference>
<dbReference type="RefSeq" id="WP_176644003.1">
    <property type="nucleotide sequence ID" value="NZ_JABXXS010000062.1"/>
</dbReference>
<proteinExistence type="predicted"/>
<dbReference type="GO" id="GO:0004803">
    <property type="term" value="F:transposase activity"/>
    <property type="evidence" value="ECO:0007669"/>
    <property type="project" value="InterPro"/>
</dbReference>
<organism evidence="2 3">
    <name type="scientific">Komagataeibacter swingsii</name>
    <dbReference type="NCBI Taxonomy" id="215220"/>
    <lineage>
        <taxon>Bacteria</taxon>
        <taxon>Pseudomonadati</taxon>
        <taxon>Pseudomonadota</taxon>
        <taxon>Alphaproteobacteria</taxon>
        <taxon>Acetobacterales</taxon>
        <taxon>Acetobacteraceae</taxon>
        <taxon>Komagataeibacter</taxon>
    </lineage>
</organism>
<feature type="compositionally biased region" description="Basic and acidic residues" evidence="1">
    <location>
        <begin position="22"/>
        <end position="34"/>
    </location>
</feature>
<evidence type="ECO:0000313" key="2">
    <source>
        <dbReference type="EMBL" id="NVN38404.1"/>
    </source>
</evidence>
<dbReference type="EMBL" id="JABXXS010000062">
    <property type="protein sequence ID" value="NVN38404.1"/>
    <property type="molecule type" value="Genomic_DNA"/>
</dbReference>
<evidence type="ECO:0000256" key="1">
    <source>
        <dbReference type="SAM" id="MobiDB-lite"/>
    </source>
</evidence>
<comment type="caution">
    <text evidence="2">The sequence shown here is derived from an EMBL/GenBank/DDBJ whole genome shotgun (WGS) entry which is preliminary data.</text>
</comment>
<sequence>MNDLRDRDAVLPASVAGSTAERLQRSGRETGERDRLAGASRIEIVSDRRRWHAPEFRARVVIASYESRRPIREVAAQYGIHPSLVFRWRREARAKGGTSFIPVMVAPAPEPQPLERRREQGTLSDRAVSLVFPDGVRLEFDTGLSADRLREIVGALRS</sequence>
<accession>A0A850P3V6</accession>
<dbReference type="AlphaFoldDB" id="A0A850P3V6"/>
<evidence type="ECO:0000313" key="3">
    <source>
        <dbReference type="Proteomes" id="UP000522590"/>
    </source>
</evidence>
<feature type="region of interest" description="Disordered" evidence="1">
    <location>
        <begin position="15"/>
        <end position="34"/>
    </location>
</feature>
<dbReference type="Pfam" id="PF01527">
    <property type="entry name" value="HTH_Tnp_1"/>
    <property type="match status" value="1"/>
</dbReference>
<name>A0A850P3V6_9PROT</name>
<reference evidence="2 3" key="1">
    <citation type="submission" date="2020-06" db="EMBL/GenBank/DDBJ databases">
        <title>Description of novel acetic acid bacteria.</title>
        <authorList>
            <person name="Sombolestani A."/>
        </authorList>
    </citation>
    <scope>NUCLEOTIDE SEQUENCE [LARGE SCALE GENOMIC DNA]</scope>
    <source>
        <strain evidence="2 3">LMG 25</strain>
    </source>
</reference>
<dbReference type="Proteomes" id="UP000522590">
    <property type="component" value="Unassembled WGS sequence"/>
</dbReference>
<gene>
    <name evidence="2" type="ORF">HUK81_16080</name>
</gene>
<dbReference type="GO" id="GO:0043565">
    <property type="term" value="F:sequence-specific DNA binding"/>
    <property type="evidence" value="ECO:0007669"/>
    <property type="project" value="InterPro"/>
</dbReference>
<dbReference type="SUPFAM" id="SSF48295">
    <property type="entry name" value="TrpR-like"/>
    <property type="match status" value="1"/>
</dbReference>
<dbReference type="InterPro" id="IPR002514">
    <property type="entry name" value="Transposase_8"/>
</dbReference>
<protein>
    <submittedName>
        <fullName evidence="2">Transposase</fullName>
    </submittedName>
</protein>
<dbReference type="InterPro" id="IPR010921">
    <property type="entry name" value="Trp_repressor/repl_initiator"/>
</dbReference>